<keyword evidence="1" id="KW-0012">Acyltransferase</keyword>
<keyword evidence="1" id="KW-0808">Transferase</keyword>
<dbReference type="Gene3D" id="3.30.559.10">
    <property type="entry name" value="Chloramphenicol acetyltransferase-like domain"/>
    <property type="match status" value="1"/>
</dbReference>
<accession>A0A378JPI8</accession>
<dbReference type="InterPro" id="IPR023213">
    <property type="entry name" value="CAT-like_dom_sf"/>
</dbReference>
<keyword evidence="2" id="KW-1185">Reference proteome</keyword>
<dbReference type="EMBL" id="UGOD01000001">
    <property type="protein sequence ID" value="STX52598.1"/>
    <property type="molecule type" value="Genomic_DNA"/>
</dbReference>
<dbReference type="OrthoDB" id="5642472at2"/>
<proteinExistence type="predicted"/>
<name>A0A378JPI8_9GAMM</name>
<dbReference type="AlphaFoldDB" id="A0A378JPI8"/>
<dbReference type="InterPro" id="IPR009078">
    <property type="entry name" value="Ferritin-like_SF"/>
</dbReference>
<dbReference type="GO" id="GO:0016746">
    <property type="term" value="F:acyltransferase activity"/>
    <property type="evidence" value="ECO:0007669"/>
    <property type="project" value="UniProtKB-KW"/>
</dbReference>
<dbReference type="RefSeq" id="WP_115332144.1">
    <property type="nucleotide sequence ID" value="NZ_CAAAHP010000003.1"/>
</dbReference>
<evidence type="ECO:0000313" key="2">
    <source>
        <dbReference type="Proteomes" id="UP000254794"/>
    </source>
</evidence>
<gene>
    <name evidence="1" type="ORF">NCTC13316_02719</name>
</gene>
<protein>
    <submittedName>
        <fullName evidence="1">Putative CoA-dependent acyltransferase</fullName>
    </submittedName>
</protein>
<organism evidence="1 2">
    <name type="scientific">Legionella busanensis</name>
    <dbReference type="NCBI Taxonomy" id="190655"/>
    <lineage>
        <taxon>Bacteria</taxon>
        <taxon>Pseudomonadati</taxon>
        <taxon>Pseudomonadota</taxon>
        <taxon>Gammaproteobacteria</taxon>
        <taxon>Legionellales</taxon>
        <taxon>Legionellaceae</taxon>
        <taxon>Legionella</taxon>
    </lineage>
</organism>
<evidence type="ECO:0000313" key="1">
    <source>
        <dbReference type="EMBL" id="STX52598.1"/>
    </source>
</evidence>
<dbReference type="Proteomes" id="UP000254794">
    <property type="component" value="Unassembled WGS sequence"/>
</dbReference>
<dbReference type="SUPFAM" id="SSF47240">
    <property type="entry name" value="Ferritin-like"/>
    <property type="match status" value="1"/>
</dbReference>
<reference evidence="1 2" key="1">
    <citation type="submission" date="2018-06" db="EMBL/GenBank/DDBJ databases">
        <authorList>
            <consortium name="Pathogen Informatics"/>
            <person name="Doyle S."/>
        </authorList>
    </citation>
    <scope>NUCLEOTIDE SEQUENCE [LARGE SCALE GENOMIC DNA]</scope>
    <source>
        <strain evidence="1 2">NCTC13316</strain>
    </source>
</reference>
<sequence>MHTVINELICPIWGAEQWIQEGWNKLTSEEKQDINRRLEQFFSNGLPFKLKHEKQLYIYMFSLMAQLEVLAIQLPLRFAEKIANPFLKEKLRAQLLDEIFHAIIFTRVAFTLSAPYHFPPTYNEKIEKICCYVRSIECPKVGLAVMNLVCEGLVEEIFSAMYNNDVARELFEIILNDEHRHVSETELYREIGLPQTEILEEELTKLESLVISAFLSQPQYATAITALLTPQGRQNLTKELYEKHKSQLKKINMTPSEEWELAFHLDNYFNQEYKPQVNEVRNEIYQEIFEIEMSPMRKALITGANFSGDPIMTAQFNLDISNFGFFDHKYPHELLTPLVMQAISYVLISHDQFRNFLSYKKLHSSKGAYVAIIEKLPNCFDQMGTISFRNCHEFNVESLVEKIERHKKIMVEAYKKRTQLELESPELKDGSETLLYNGDYDVYPFPAPGSYGVYLSNVGPLGYTKAKAPLSKHMGLNALLLAVTRTQTWNNDSKSFEIKDFLPISFSIDVRIFDGLVPIPQLVNEAFQLMLKKMDKEKQEFLETGNLSESNYNRLTDKISDIFLKENKLFSRRKIISYLMSNAALIKKLKRLYADEIKNEGLDISDYIAKHLMKDYSKFEMDEWIENQHLMKLVDKLLNENREIGYRVLCLMQTATFDYIDIEATFNNLYQKVANGRLHKLAKLLPKLVG</sequence>